<dbReference type="InterPro" id="IPR006143">
    <property type="entry name" value="RND_pump_MFP"/>
</dbReference>
<evidence type="ECO:0000313" key="10">
    <source>
        <dbReference type="EMBL" id="SHJ88997.1"/>
    </source>
</evidence>
<keyword evidence="11" id="KW-1185">Reference proteome</keyword>
<keyword evidence="5" id="KW-0732">Signal</keyword>
<dbReference type="GO" id="GO:0046677">
    <property type="term" value="P:response to antibiotic"/>
    <property type="evidence" value="ECO:0007669"/>
    <property type="project" value="TreeGrafter"/>
</dbReference>
<dbReference type="InterPro" id="IPR058624">
    <property type="entry name" value="MdtA-like_HH"/>
</dbReference>
<feature type="domain" description="Multidrug resistance protein MdtA-like alpha-helical hairpin" evidence="6">
    <location>
        <begin position="110"/>
        <end position="179"/>
    </location>
</feature>
<evidence type="ECO:0000256" key="2">
    <source>
        <dbReference type="ARBA" id="ARBA00009477"/>
    </source>
</evidence>
<protein>
    <submittedName>
        <fullName evidence="10">Membrane fusion protein, multidrug efflux system</fullName>
    </submittedName>
</protein>
<evidence type="ECO:0000256" key="4">
    <source>
        <dbReference type="SAM" id="MobiDB-lite"/>
    </source>
</evidence>
<dbReference type="Pfam" id="PF25967">
    <property type="entry name" value="RND-MFP_C"/>
    <property type="match status" value="1"/>
</dbReference>
<evidence type="ECO:0000313" key="11">
    <source>
        <dbReference type="Proteomes" id="UP000184248"/>
    </source>
</evidence>
<keyword evidence="3" id="KW-0175">Coiled coil</keyword>
<dbReference type="Gene3D" id="2.40.420.20">
    <property type="match status" value="1"/>
</dbReference>
<feature type="coiled-coil region" evidence="3">
    <location>
        <begin position="110"/>
        <end position="137"/>
    </location>
</feature>
<dbReference type="RefSeq" id="WP_064698086.1">
    <property type="nucleotide sequence ID" value="NZ_BDEO01000001.1"/>
</dbReference>
<dbReference type="Pfam" id="PF25917">
    <property type="entry name" value="BSH_RND"/>
    <property type="match status" value="1"/>
</dbReference>
<evidence type="ECO:0000259" key="8">
    <source>
        <dbReference type="Pfam" id="PF25944"/>
    </source>
</evidence>
<evidence type="ECO:0000259" key="9">
    <source>
        <dbReference type="Pfam" id="PF25967"/>
    </source>
</evidence>
<dbReference type="Gene3D" id="2.40.50.100">
    <property type="match status" value="1"/>
</dbReference>
<dbReference type="AlphaFoldDB" id="A0A1M6MZR7"/>
<feature type="domain" description="Multidrug resistance protein MdtA-like C-terminal permuted SH3" evidence="9">
    <location>
        <begin position="302"/>
        <end position="359"/>
    </location>
</feature>
<dbReference type="OrthoDB" id="9800613at2"/>
<dbReference type="GO" id="GO:0030313">
    <property type="term" value="C:cell envelope"/>
    <property type="evidence" value="ECO:0007669"/>
    <property type="project" value="UniProtKB-SubCell"/>
</dbReference>
<feature type="region of interest" description="Disordered" evidence="4">
    <location>
        <begin position="357"/>
        <end position="430"/>
    </location>
</feature>
<comment type="subcellular location">
    <subcellularLocation>
        <location evidence="1">Cell inner membrane</location>
        <topology evidence="1">Lipid-anchor</topology>
    </subcellularLocation>
</comment>
<dbReference type="PANTHER" id="PTHR30158">
    <property type="entry name" value="ACRA/E-RELATED COMPONENT OF DRUG EFFLUX TRANSPORTER"/>
    <property type="match status" value="1"/>
</dbReference>
<proteinExistence type="inferred from homology"/>
<dbReference type="Pfam" id="PF25944">
    <property type="entry name" value="Beta-barrel_RND"/>
    <property type="match status" value="1"/>
</dbReference>
<dbReference type="NCBIfam" id="TIGR01730">
    <property type="entry name" value="RND_mfp"/>
    <property type="match status" value="1"/>
</dbReference>
<evidence type="ECO:0000256" key="1">
    <source>
        <dbReference type="ARBA" id="ARBA00004519"/>
    </source>
</evidence>
<dbReference type="SUPFAM" id="SSF111369">
    <property type="entry name" value="HlyD-like secretion proteins"/>
    <property type="match status" value="1"/>
</dbReference>
<reference evidence="11" key="1">
    <citation type="submission" date="2016-11" db="EMBL/GenBank/DDBJ databases">
        <authorList>
            <person name="Varghese N."/>
            <person name="Submissions S."/>
        </authorList>
    </citation>
    <scope>NUCLEOTIDE SEQUENCE [LARGE SCALE GENOMIC DNA]</scope>
    <source>
        <strain evidence="11">ALO Sharm</strain>
    </source>
</reference>
<dbReference type="PROSITE" id="PS51257">
    <property type="entry name" value="PROKAR_LIPOPROTEIN"/>
    <property type="match status" value="1"/>
</dbReference>
<dbReference type="EMBL" id="FRAL01000001">
    <property type="protein sequence ID" value="SHJ88997.1"/>
    <property type="molecule type" value="Genomic_DNA"/>
</dbReference>
<evidence type="ECO:0000259" key="6">
    <source>
        <dbReference type="Pfam" id="PF25876"/>
    </source>
</evidence>
<evidence type="ECO:0000256" key="3">
    <source>
        <dbReference type="SAM" id="Coils"/>
    </source>
</evidence>
<organism evidence="10 11">
    <name type="scientific">Halomonas caseinilytica</name>
    <dbReference type="NCBI Taxonomy" id="438744"/>
    <lineage>
        <taxon>Bacteria</taxon>
        <taxon>Pseudomonadati</taxon>
        <taxon>Pseudomonadota</taxon>
        <taxon>Gammaproteobacteria</taxon>
        <taxon>Oceanospirillales</taxon>
        <taxon>Halomonadaceae</taxon>
        <taxon>Halomonas</taxon>
    </lineage>
</organism>
<feature type="compositionally biased region" description="Gly residues" evidence="4">
    <location>
        <begin position="394"/>
        <end position="409"/>
    </location>
</feature>
<name>A0A1M6MZR7_9GAMM</name>
<dbReference type="Gene3D" id="1.10.287.470">
    <property type="entry name" value="Helix hairpin bin"/>
    <property type="match status" value="1"/>
</dbReference>
<dbReference type="Gene3D" id="2.40.30.170">
    <property type="match status" value="1"/>
</dbReference>
<dbReference type="Pfam" id="PF25876">
    <property type="entry name" value="HH_MFP_RND"/>
    <property type="match status" value="1"/>
</dbReference>
<comment type="similarity">
    <text evidence="2">Belongs to the membrane fusion protein (MFP) (TC 8.A.1) family.</text>
</comment>
<accession>A0A1M6MZR7</accession>
<gene>
    <name evidence="10" type="ORF">SAMN05192556_101231</name>
</gene>
<dbReference type="GO" id="GO:0022857">
    <property type="term" value="F:transmembrane transporter activity"/>
    <property type="evidence" value="ECO:0007669"/>
    <property type="project" value="InterPro"/>
</dbReference>
<feature type="signal peptide" evidence="5">
    <location>
        <begin position="1"/>
        <end position="23"/>
    </location>
</feature>
<dbReference type="InterPro" id="IPR058626">
    <property type="entry name" value="MdtA-like_b-barrel"/>
</dbReference>
<feature type="chain" id="PRO_5009919632" evidence="5">
    <location>
        <begin position="24"/>
        <end position="430"/>
    </location>
</feature>
<dbReference type="GO" id="GO:0005886">
    <property type="term" value="C:plasma membrane"/>
    <property type="evidence" value="ECO:0007669"/>
    <property type="project" value="TreeGrafter"/>
</dbReference>
<dbReference type="InterPro" id="IPR058627">
    <property type="entry name" value="MdtA-like_C"/>
</dbReference>
<evidence type="ECO:0000259" key="7">
    <source>
        <dbReference type="Pfam" id="PF25917"/>
    </source>
</evidence>
<dbReference type="InterPro" id="IPR058625">
    <property type="entry name" value="MdtA-like_BSH"/>
</dbReference>
<feature type="domain" description="Multidrug resistance protein MdtA-like barrel-sandwich hybrid" evidence="7">
    <location>
        <begin position="70"/>
        <end position="210"/>
    </location>
</feature>
<sequence length="430" mass="45862">MKTMIHRSRGGWLALASSLLLVACGQDDGGQQQQTAGSDAPPRPMQVMEVTRQDLPLEKSYPSKLRSDEEVTLVARVTGTLEERKFEPGDMVEKGDSLYSIEPDLYEATVAQRQADLESAKAELARAQSDARRYEQLLNQNSVSRQQYDQALADRNVARASVAQAEAALTSAQIDLGYANVTAPVSGQISLSQVNVGNLVNSGTELATITPLDPLEVRFQLPQADAFALRRQLVDQPASEIGAKLELSAGNESLEGHLDFLGARLDEGTSTVQAQATFANPDGTALPGQFARVHLQGLKRFDVLAVPELAVTQGMMGPQVFVLDEDNVARARTVQLGELAGPWQILVDGLESGERVVVSDPGGLEPGTPIDPQPFDGDAESLMDEQRQSQQQGQGQGQGQAQGQGGASAEGGQEQVPDEPSAPAEEDAAE</sequence>
<feature type="compositionally biased region" description="Low complexity" evidence="4">
    <location>
        <begin position="410"/>
        <end position="423"/>
    </location>
</feature>
<evidence type="ECO:0000256" key="5">
    <source>
        <dbReference type="SAM" id="SignalP"/>
    </source>
</evidence>
<feature type="domain" description="Multidrug resistance protein MdtA-like beta-barrel" evidence="8">
    <location>
        <begin position="214"/>
        <end position="296"/>
    </location>
</feature>
<dbReference type="Proteomes" id="UP000184248">
    <property type="component" value="Unassembled WGS sequence"/>
</dbReference>